<reference evidence="1" key="1">
    <citation type="submission" date="2020-04" db="EMBL/GenBank/DDBJ databases">
        <authorList>
            <person name="Chiriac C."/>
            <person name="Salcher M."/>
            <person name="Ghai R."/>
            <person name="Kavagutti S V."/>
        </authorList>
    </citation>
    <scope>NUCLEOTIDE SEQUENCE</scope>
</reference>
<dbReference type="EMBL" id="LR796787">
    <property type="protein sequence ID" value="CAB4166390.1"/>
    <property type="molecule type" value="Genomic_DNA"/>
</dbReference>
<accession>A0A6J5P383</accession>
<organism evidence="1">
    <name type="scientific">uncultured Caudovirales phage</name>
    <dbReference type="NCBI Taxonomy" id="2100421"/>
    <lineage>
        <taxon>Viruses</taxon>
        <taxon>Duplodnaviria</taxon>
        <taxon>Heunggongvirae</taxon>
        <taxon>Uroviricota</taxon>
        <taxon>Caudoviricetes</taxon>
        <taxon>Peduoviridae</taxon>
        <taxon>Maltschvirus</taxon>
        <taxon>Maltschvirus maltsch</taxon>
    </lineage>
</organism>
<name>A0A6J5P383_9CAUD</name>
<proteinExistence type="predicted"/>
<evidence type="ECO:0000313" key="1">
    <source>
        <dbReference type="EMBL" id="CAB4166390.1"/>
    </source>
</evidence>
<protein>
    <submittedName>
        <fullName evidence="1">Uncharacterized protein</fullName>
    </submittedName>
</protein>
<gene>
    <name evidence="1" type="ORF">UFOVP835_32</name>
</gene>
<sequence length="155" mass="18008">MKKFKELTVKKEQEEPKSTGCNAHNCDAPAGNSIDGQHWYCNCHFGRAPYASMAITRWMQEDGKDIVELSADIRKAMVGRIAFPWHHYKPILKQHYPELMPKKTDLDEKGKIMPAKWLYKVDAYLTAKSKQIEDEYMKQENKKPRNLGFDGIVFD</sequence>